<feature type="region of interest" description="Disordered" evidence="1">
    <location>
        <begin position="252"/>
        <end position="306"/>
    </location>
</feature>
<protein>
    <submittedName>
        <fullName evidence="2">Uncharacterized protein</fullName>
    </submittedName>
</protein>
<keyword evidence="3" id="KW-1185">Reference proteome</keyword>
<dbReference type="Proteomes" id="UP001497497">
    <property type="component" value="Unassembled WGS sequence"/>
</dbReference>
<sequence>MQSDRIWGNMFKLDQDTQAPQIGDCKLDLTLCNLNNHVGDHSALKSSKRQDWFDIDNISLSESFSSLTRDDIYTVGDMLSCSSVLNNNKTNQKSMDGSDEFHDYFTRKSRHSHLEDISLWEGNVKGEINGNTDRAKPDTKKSSGDDNQVWMKVTNAKKQKVSISDRLEEFRQQEKYKNLTTRILEIYKNLTREEAQDILETVFTETHGMIGMRQPQILSEVQAALTELYPEKIIVLKKVNLNISAKYSTANSSKNINKSAQSKDSTLRSSGNVSKHTSAIDNNSSVSDSDSSDDLLQTSEWNIKKQ</sequence>
<proteinExistence type="predicted"/>
<reference evidence="2 3" key="1">
    <citation type="submission" date="2024-04" db="EMBL/GenBank/DDBJ databases">
        <authorList>
            <consortium name="Genoscope - CEA"/>
            <person name="William W."/>
        </authorList>
    </citation>
    <scope>NUCLEOTIDE SEQUENCE [LARGE SCALE GENOMIC DNA]</scope>
</reference>
<dbReference type="EMBL" id="CAXITT010000887">
    <property type="protein sequence ID" value="CAL1546969.1"/>
    <property type="molecule type" value="Genomic_DNA"/>
</dbReference>
<evidence type="ECO:0000256" key="1">
    <source>
        <dbReference type="SAM" id="MobiDB-lite"/>
    </source>
</evidence>
<feature type="compositionally biased region" description="Polar residues" evidence="1">
    <location>
        <begin position="295"/>
        <end position="306"/>
    </location>
</feature>
<dbReference type="AlphaFoldDB" id="A0AAV2IP12"/>
<gene>
    <name evidence="2" type="ORF">GSLYS_00020346001</name>
</gene>
<comment type="caution">
    <text evidence="2">The sequence shown here is derived from an EMBL/GenBank/DDBJ whole genome shotgun (WGS) entry which is preliminary data.</text>
</comment>
<accession>A0AAV2IP12</accession>
<feature type="compositionally biased region" description="Polar residues" evidence="1">
    <location>
        <begin position="252"/>
        <end position="280"/>
    </location>
</feature>
<name>A0AAV2IP12_LYMST</name>
<organism evidence="2 3">
    <name type="scientific">Lymnaea stagnalis</name>
    <name type="common">Great pond snail</name>
    <name type="synonym">Helix stagnalis</name>
    <dbReference type="NCBI Taxonomy" id="6523"/>
    <lineage>
        <taxon>Eukaryota</taxon>
        <taxon>Metazoa</taxon>
        <taxon>Spiralia</taxon>
        <taxon>Lophotrochozoa</taxon>
        <taxon>Mollusca</taxon>
        <taxon>Gastropoda</taxon>
        <taxon>Heterobranchia</taxon>
        <taxon>Euthyneura</taxon>
        <taxon>Panpulmonata</taxon>
        <taxon>Hygrophila</taxon>
        <taxon>Lymnaeoidea</taxon>
        <taxon>Lymnaeidae</taxon>
        <taxon>Lymnaea</taxon>
    </lineage>
</organism>
<evidence type="ECO:0000313" key="2">
    <source>
        <dbReference type="EMBL" id="CAL1546969.1"/>
    </source>
</evidence>
<evidence type="ECO:0000313" key="3">
    <source>
        <dbReference type="Proteomes" id="UP001497497"/>
    </source>
</evidence>